<evidence type="ECO:0000256" key="4">
    <source>
        <dbReference type="ARBA" id="ARBA00022692"/>
    </source>
</evidence>
<evidence type="ECO:0000256" key="3">
    <source>
        <dbReference type="ARBA" id="ARBA00022475"/>
    </source>
</evidence>
<sequence length="411" mass="44658">MTQNKNQISDPVPPEIWHKNLVALWFGMFMNGLGFSEVMPFLSLFIATLGHYSSSQLSIYSGLAFSASFIVTAVVSPIWGSLADRYGRKVMLLRASLGMAVCLILMGFVTAVWQLIALRFIQGIFSGYMSNANALLATQVPKRESGKALGILTTGNVSGTLFGPFIGGILASVFSYRLTFFITGGLLISVFFVTLFFVKEHFTPVAKEDNLSTKQVISELSNVKLIFGMFLTTLIIQASNFSISPILSLYVKEIMHNSPQVTFYSGIVAAVPGIATLFAAPKLGALGDRIGTSKIMLGGFIFAMLVYIPMAFVTNVWELMGLRFLIGISNACMLPAVQAILAKNTPSNVTGRIFSWNQSMQAAGNCIGPIIGSIVSSLFDYSSVFISTALLVFINFLLVLNETRNEQRSVN</sequence>
<reference evidence="9 10" key="1">
    <citation type="submission" date="2014-06" db="EMBL/GenBank/DDBJ databases">
        <title>Functional and comparative genomic analyses of the Drosophila gut microbiota identify candidate symbiosis factors.</title>
        <authorList>
            <person name="Newell P.D."/>
            <person name="Chaston J.M."/>
            <person name="Douglas A.E."/>
        </authorList>
    </citation>
    <scope>NUCLEOTIDE SEQUENCE [LARGE SCALE GENOMIC DNA]</scope>
    <source>
        <strain evidence="9 10">DmCS_002</strain>
    </source>
</reference>
<dbReference type="Gene3D" id="1.20.1250.20">
    <property type="entry name" value="MFS general substrate transporter like domains"/>
    <property type="match status" value="2"/>
</dbReference>
<keyword evidence="3" id="KW-1003">Cell membrane</keyword>
<evidence type="ECO:0000256" key="6">
    <source>
        <dbReference type="ARBA" id="ARBA00023136"/>
    </source>
</evidence>
<dbReference type="InterPro" id="IPR020846">
    <property type="entry name" value="MFS_dom"/>
</dbReference>
<feature type="transmembrane region" description="Helical" evidence="7">
    <location>
        <begin position="21"/>
        <end position="47"/>
    </location>
</feature>
<organism evidence="9 10">
    <name type="scientific">Fructilactobacillus fructivorans</name>
    <dbReference type="NCBI Taxonomy" id="1614"/>
    <lineage>
        <taxon>Bacteria</taxon>
        <taxon>Bacillati</taxon>
        <taxon>Bacillota</taxon>
        <taxon>Bacilli</taxon>
        <taxon>Lactobacillales</taxon>
        <taxon>Lactobacillaceae</taxon>
        <taxon>Fructilactobacillus</taxon>
    </lineage>
</organism>
<dbReference type="Pfam" id="PF07690">
    <property type="entry name" value="MFS_1"/>
    <property type="match status" value="1"/>
</dbReference>
<feature type="transmembrane region" description="Helical" evidence="7">
    <location>
        <begin position="180"/>
        <end position="198"/>
    </location>
</feature>
<feature type="transmembrane region" description="Helical" evidence="7">
    <location>
        <begin position="295"/>
        <end position="314"/>
    </location>
</feature>
<feature type="transmembrane region" description="Helical" evidence="7">
    <location>
        <begin position="59"/>
        <end position="79"/>
    </location>
</feature>
<comment type="caution">
    <text evidence="9">The sequence shown here is derived from an EMBL/GenBank/DDBJ whole genome shotgun (WGS) entry which is preliminary data.</text>
</comment>
<dbReference type="PRINTS" id="PR01035">
    <property type="entry name" value="TCRTETA"/>
</dbReference>
<dbReference type="EMBL" id="JOJZ01000024">
    <property type="protein sequence ID" value="KID41042.1"/>
    <property type="molecule type" value="Genomic_DNA"/>
</dbReference>
<keyword evidence="2" id="KW-0813">Transport</keyword>
<keyword evidence="6 7" id="KW-0472">Membrane</keyword>
<dbReference type="InterPro" id="IPR005828">
    <property type="entry name" value="MFS_sugar_transport-like"/>
</dbReference>
<accession>A0A0C1PJZ4</accession>
<dbReference type="PANTHER" id="PTHR43414">
    <property type="entry name" value="MULTIDRUG RESISTANCE PROTEIN MDTG"/>
    <property type="match status" value="1"/>
</dbReference>
<evidence type="ECO:0000259" key="8">
    <source>
        <dbReference type="PROSITE" id="PS50850"/>
    </source>
</evidence>
<keyword evidence="5 7" id="KW-1133">Transmembrane helix</keyword>
<dbReference type="AlphaFoldDB" id="A0A0C1PJZ4"/>
<name>A0A0C1PJZ4_9LACO</name>
<comment type="subcellular location">
    <subcellularLocation>
        <location evidence="1">Cell membrane</location>
        <topology evidence="1">Multi-pass membrane protein</topology>
    </subcellularLocation>
</comment>
<feature type="domain" description="Major facilitator superfamily (MFS) profile" evidence="8">
    <location>
        <begin position="20"/>
        <end position="407"/>
    </location>
</feature>
<dbReference type="CDD" id="cd17391">
    <property type="entry name" value="MFS_MdtG_MDR_like"/>
    <property type="match status" value="1"/>
</dbReference>
<evidence type="ECO:0000256" key="2">
    <source>
        <dbReference type="ARBA" id="ARBA00022448"/>
    </source>
</evidence>
<dbReference type="PANTHER" id="PTHR43414:SF6">
    <property type="entry name" value="MULTIDRUG RESISTANCE PROTEIN MDTG"/>
    <property type="match status" value="1"/>
</dbReference>
<feature type="transmembrane region" description="Helical" evidence="7">
    <location>
        <begin position="385"/>
        <end position="401"/>
    </location>
</feature>
<evidence type="ECO:0000256" key="1">
    <source>
        <dbReference type="ARBA" id="ARBA00004651"/>
    </source>
</evidence>
<gene>
    <name evidence="9" type="ORF">LfDm3_1188</name>
</gene>
<dbReference type="RefSeq" id="WP_039144971.1">
    <property type="nucleotide sequence ID" value="NZ_JOJZ01000024.1"/>
</dbReference>
<evidence type="ECO:0000256" key="7">
    <source>
        <dbReference type="SAM" id="Phobius"/>
    </source>
</evidence>
<dbReference type="Proteomes" id="UP000031397">
    <property type="component" value="Unassembled WGS sequence"/>
</dbReference>
<feature type="transmembrane region" description="Helical" evidence="7">
    <location>
        <begin position="320"/>
        <end position="341"/>
    </location>
</feature>
<dbReference type="OrthoDB" id="65739at2"/>
<dbReference type="InterPro" id="IPR036259">
    <property type="entry name" value="MFS_trans_sf"/>
</dbReference>
<keyword evidence="10" id="KW-1185">Reference proteome</keyword>
<evidence type="ECO:0000313" key="9">
    <source>
        <dbReference type="EMBL" id="KID41042.1"/>
    </source>
</evidence>
<dbReference type="GO" id="GO:0022857">
    <property type="term" value="F:transmembrane transporter activity"/>
    <property type="evidence" value="ECO:0007669"/>
    <property type="project" value="InterPro"/>
</dbReference>
<dbReference type="InterPro" id="IPR011701">
    <property type="entry name" value="MFS"/>
</dbReference>
<feature type="transmembrane region" description="Helical" evidence="7">
    <location>
        <begin position="148"/>
        <end position="174"/>
    </location>
</feature>
<dbReference type="SUPFAM" id="SSF103473">
    <property type="entry name" value="MFS general substrate transporter"/>
    <property type="match status" value="1"/>
</dbReference>
<dbReference type="GO" id="GO:0005886">
    <property type="term" value="C:plasma membrane"/>
    <property type="evidence" value="ECO:0007669"/>
    <property type="project" value="UniProtKB-SubCell"/>
</dbReference>
<feature type="transmembrane region" description="Helical" evidence="7">
    <location>
        <begin position="263"/>
        <end position="283"/>
    </location>
</feature>
<evidence type="ECO:0000313" key="10">
    <source>
        <dbReference type="Proteomes" id="UP000031397"/>
    </source>
</evidence>
<feature type="transmembrane region" description="Helical" evidence="7">
    <location>
        <begin position="91"/>
        <end position="110"/>
    </location>
</feature>
<proteinExistence type="predicted"/>
<dbReference type="PATRIC" id="fig|1614.7.peg.1127"/>
<dbReference type="GeneID" id="74913849"/>
<dbReference type="InterPro" id="IPR001958">
    <property type="entry name" value="Tet-R_TetA/multi-R_MdtG-like"/>
</dbReference>
<evidence type="ECO:0000256" key="5">
    <source>
        <dbReference type="ARBA" id="ARBA00022989"/>
    </source>
</evidence>
<protein>
    <submittedName>
        <fullName evidence="9">Multidrug-efflux transporter, major facilitator superfamily (MFS)</fullName>
    </submittedName>
</protein>
<keyword evidence="4 7" id="KW-0812">Transmembrane</keyword>
<feature type="transmembrane region" description="Helical" evidence="7">
    <location>
        <begin position="225"/>
        <end position="251"/>
    </location>
</feature>
<dbReference type="Pfam" id="PF00083">
    <property type="entry name" value="Sugar_tr"/>
    <property type="match status" value="1"/>
</dbReference>
<dbReference type="PROSITE" id="PS50850">
    <property type="entry name" value="MFS"/>
    <property type="match status" value="1"/>
</dbReference>